<sequence>MRPTFPLTRHGALSSLLLISSPHPPPQLLLHTRNCNNTIPSGFVCDFSHSSFFLLPSSCSSSFRFSTTFGIYLLHTTLFHSHARTSCSSSLPLKIGITPEIPDT</sequence>
<dbReference type="AlphaFoldDB" id="A0A194WTL7"/>
<accession>A0A194WTL7</accession>
<protein>
    <submittedName>
        <fullName evidence="1">Uncharacterized protein</fullName>
    </submittedName>
</protein>
<organism evidence="1 2">
    <name type="scientific">Mollisia scopiformis</name>
    <name type="common">Conifer needle endophyte fungus</name>
    <name type="synonym">Phialocephala scopiformis</name>
    <dbReference type="NCBI Taxonomy" id="149040"/>
    <lineage>
        <taxon>Eukaryota</taxon>
        <taxon>Fungi</taxon>
        <taxon>Dikarya</taxon>
        <taxon>Ascomycota</taxon>
        <taxon>Pezizomycotina</taxon>
        <taxon>Leotiomycetes</taxon>
        <taxon>Helotiales</taxon>
        <taxon>Mollisiaceae</taxon>
        <taxon>Mollisia</taxon>
    </lineage>
</organism>
<reference evidence="1 2" key="1">
    <citation type="submission" date="2015-10" db="EMBL/GenBank/DDBJ databases">
        <title>Full genome of DAOMC 229536 Phialocephala scopiformis, a fungal endophyte of spruce producing the potent anti-insectan compound rugulosin.</title>
        <authorList>
            <consortium name="DOE Joint Genome Institute"/>
            <person name="Walker A.K."/>
            <person name="Frasz S.L."/>
            <person name="Seifert K.A."/>
            <person name="Miller J.D."/>
            <person name="Mondo S.J."/>
            <person name="Labutti K."/>
            <person name="Lipzen A."/>
            <person name="Dockter R."/>
            <person name="Kennedy M."/>
            <person name="Grigoriev I.V."/>
            <person name="Spatafora J.W."/>
        </authorList>
    </citation>
    <scope>NUCLEOTIDE SEQUENCE [LARGE SCALE GENOMIC DNA]</scope>
    <source>
        <strain evidence="1 2">CBS 120377</strain>
    </source>
</reference>
<dbReference type="Proteomes" id="UP000070700">
    <property type="component" value="Unassembled WGS sequence"/>
</dbReference>
<evidence type="ECO:0000313" key="2">
    <source>
        <dbReference type="Proteomes" id="UP000070700"/>
    </source>
</evidence>
<proteinExistence type="predicted"/>
<dbReference type="KEGG" id="psco:LY89DRAFT_235296"/>
<name>A0A194WTL7_MOLSC</name>
<dbReference type="GeneID" id="28815782"/>
<keyword evidence="2" id="KW-1185">Reference proteome</keyword>
<dbReference type="EMBL" id="KQ947427">
    <property type="protein sequence ID" value="KUJ11024.1"/>
    <property type="molecule type" value="Genomic_DNA"/>
</dbReference>
<dbReference type="RefSeq" id="XP_018065379.1">
    <property type="nucleotide sequence ID" value="XM_018206056.1"/>
</dbReference>
<dbReference type="InParanoid" id="A0A194WTL7"/>
<evidence type="ECO:0000313" key="1">
    <source>
        <dbReference type="EMBL" id="KUJ11024.1"/>
    </source>
</evidence>
<gene>
    <name evidence="1" type="ORF">LY89DRAFT_235296</name>
</gene>